<gene>
    <name evidence="1" type="ordered locus">Smed_1682</name>
</gene>
<protein>
    <submittedName>
        <fullName evidence="1">Uncharacterized protein</fullName>
    </submittedName>
</protein>
<name>A6UA39_SINMW</name>
<reference evidence="2" key="1">
    <citation type="submission" date="2007-06" db="EMBL/GenBank/DDBJ databases">
        <title>Complete sequence of Sinorhizobium medicae WSM419 chromosome.</title>
        <authorList>
            <consortium name="US DOE Joint Genome Institute"/>
            <person name="Copeland A."/>
            <person name="Lucas S."/>
            <person name="Lapidus A."/>
            <person name="Barry K."/>
            <person name="Glavina del Rio T."/>
            <person name="Dalin E."/>
            <person name="Tice H."/>
            <person name="Pitluck S."/>
            <person name="Chain P."/>
            <person name="Malfatti S."/>
            <person name="Shin M."/>
            <person name="Vergez L."/>
            <person name="Schmutz J."/>
            <person name="Larimer F."/>
            <person name="Land M."/>
            <person name="Hauser L."/>
            <person name="Kyrpides N."/>
            <person name="Mikhailova N."/>
            <person name="Reeve W.G."/>
            <person name="Richardson P."/>
        </authorList>
    </citation>
    <scope>NUCLEOTIDE SEQUENCE [LARGE SCALE GENOMIC DNA]</scope>
    <source>
        <strain evidence="2">WSM419</strain>
    </source>
</reference>
<proteinExistence type="predicted"/>
<sequence>MSGNNYLSITWCLSAARSVRHGGRSALRVRLIWPKMRSMLCFKGDFR</sequence>
<dbReference type="Proteomes" id="UP000001108">
    <property type="component" value="Chromosome"/>
</dbReference>
<accession>A6UA39</accession>
<evidence type="ECO:0000313" key="2">
    <source>
        <dbReference type="Proteomes" id="UP000001108"/>
    </source>
</evidence>
<dbReference type="AlphaFoldDB" id="A6UA39"/>
<organism evidence="1 2">
    <name type="scientific">Sinorhizobium medicae (strain WSM419)</name>
    <name type="common">Ensifer medicae</name>
    <dbReference type="NCBI Taxonomy" id="366394"/>
    <lineage>
        <taxon>Bacteria</taxon>
        <taxon>Pseudomonadati</taxon>
        <taxon>Pseudomonadota</taxon>
        <taxon>Alphaproteobacteria</taxon>
        <taxon>Hyphomicrobiales</taxon>
        <taxon>Rhizobiaceae</taxon>
        <taxon>Sinorhizobium/Ensifer group</taxon>
        <taxon>Sinorhizobium</taxon>
    </lineage>
</organism>
<evidence type="ECO:0000313" key="1">
    <source>
        <dbReference type="EMBL" id="ABR60519.1"/>
    </source>
</evidence>
<reference evidence="1 2" key="2">
    <citation type="journal article" date="2010" name="Stand. Genomic Sci.">
        <title>Complete genome sequence of the Medicago microsymbiont Ensifer (Sinorhizobium) medicae strain WSM419.</title>
        <authorList>
            <person name="Reeve W."/>
            <person name="Chain P."/>
            <person name="O'Hara G."/>
            <person name="Ardley J."/>
            <person name="Nandesena K."/>
            <person name="Brau L."/>
            <person name="Tiwari R."/>
            <person name="Malfatti S."/>
            <person name="Kiss H."/>
            <person name="Lapidus A."/>
            <person name="Copeland A."/>
            <person name="Nolan M."/>
            <person name="Land M."/>
            <person name="Hauser L."/>
            <person name="Chang Y.J."/>
            <person name="Ivanova N."/>
            <person name="Mavromatis K."/>
            <person name="Markowitz V."/>
            <person name="Kyrpides N."/>
            <person name="Gollagher M."/>
            <person name="Yates R."/>
            <person name="Dilworth M."/>
            <person name="Howieson J."/>
        </authorList>
    </citation>
    <scope>NUCLEOTIDE SEQUENCE [LARGE SCALE GENOMIC DNA]</scope>
    <source>
        <strain evidence="1 2">WSM419</strain>
    </source>
</reference>
<dbReference type="EMBL" id="CP000738">
    <property type="protein sequence ID" value="ABR60519.1"/>
    <property type="molecule type" value="Genomic_DNA"/>
</dbReference>
<dbReference type="HOGENOM" id="CLU_3173251_0_0_5"/>
<dbReference type="KEGG" id="smd:Smed_1682"/>